<dbReference type="PROSITE" id="PS51186">
    <property type="entry name" value="GNAT"/>
    <property type="match status" value="1"/>
</dbReference>
<protein>
    <submittedName>
        <fullName evidence="2">RimJ/RimL family protein N-acetyltransferase</fullName>
    </submittedName>
</protein>
<dbReference type="Gene3D" id="3.40.630.30">
    <property type="match status" value="1"/>
</dbReference>
<dbReference type="InterPro" id="IPR000182">
    <property type="entry name" value="GNAT_dom"/>
</dbReference>
<feature type="domain" description="N-acetyltransferase" evidence="1">
    <location>
        <begin position="8"/>
        <end position="173"/>
    </location>
</feature>
<dbReference type="RefSeq" id="WP_306978235.1">
    <property type="nucleotide sequence ID" value="NZ_JAUSTQ010000018.1"/>
</dbReference>
<dbReference type="Proteomes" id="UP001224359">
    <property type="component" value="Unassembled WGS sequence"/>
</dbReference>
<accession>A0ABT9VIX9</accession>
<gene>
    <name evidence="2" type="ORF">J2S77_002762</name>
</gene>
<dbReference type="Pfam" id="PF13302">
    <property type="entry name" value="Acetyltransf_3"/>
    <property type="match status" value="1"/>
</dbReference>
<dbReference type="EMBL" id="JAUSTQ010000018">
    <property type="protein sequence ID" value="MDQ0160755.1"/>
    <property type="molecule type" value="Genomic_DNA"/>
</dbReference>
<evidence type="ECO:0000313" key="3">
    <source>
        <dbReference type="Proteomes" id="UP001224359"/>
    </source>
</evidence>
<keyword evidence="3" id="KW-1185">Reference proteome</keyword>
<reference evidence="2 3" key="1">
    <citation type="submission" date="2023-07" db="EMBL/GenBank/DDBJ databases">
        <title>Genomic Encyclopedia of Type Strains, Phase IV (KMG-IV): sequencing the most valuable type-strain genomes for metagenomic binning, comparative biology and taxonomic classification.</title>
        <authorList>
            <person name="Goeker M."/>
        </authorList>
    </citation>
    <scope>NUCLEOTIDE SEQUENCE [LARGE SCALE GENOMIC DNA]</scope>
    <source>
        <strain evidence="2 3">DSM 16460</strain>
    </source>
</reference>
<dbReference type="PANTHER" id="PTHR43792">
    <property type="entry name" value="GNAT FAMILY, PUTATIVE (AFU_ORTHOLOGUE AFUA_3G00765)-RELATED-RELATED"/>
    <property type="match status" value="1"/>
</dbReference>
<comment type="caution">
    <text evidence="2">The sequence shown here is derived from an EMBL/GenBank/DDBJ whole genome shotgun (WGS) entry which is preliminary data.</text>
</comment>
<organism evidence="2 3">
    <name type="scientific">Alkalibacillus salilacus</name>
    <dbReference type="NCBI Taxonomy" id="284582"/>
    <lineage>
        <taxon>Bacteria</taxon>
        <taxon>Bacillati</taxon>
        <taxon>Bacillota</taxon>
        <taxon>Bacilli</taxon>
        <taxon>Bacillales</taxon>
        <taxon>Bacillaceae</taxon>
        <taxon>Alkalibacillus</taxon>
    </lineage>
</organism>
<dbReference type="CDD" id="cd04301">
    <property type="entry name" value="NAT_SF"/>
    <property type="match status" value="1"/>
</dbReference>
<dbReference type="PANTHER" id="PTHR43792:SF1">
    <property type="entry name" value="N-ACETYLTRANSFERASE DOMAIN-CONTAINING PROTEIN"/>
    <property type="match status" value="1"/>
</dbReference>
<dbReference type="SUPFAM" id="SSF55729">
    <property type="entry name" value="Acyl-CoA N-acyltransferases (Nat)"/>
    <property type="match status" value="1"/>
</dbReference>
<evidence type="ECO:0000259" key="1">
    <source>
        <dbReference type="PROSITE" id="PS51186"/>
    </source>
</evidence>
<dbReference type="InterPro" id="IPR051531">
    <property type="entry name" value="N-acetyltransferase"/>
</dbReference>
<proteinExistence type="predicted"/>
<evidence type="ECO:0000313" key="2">
    <source>
        <dbReference type="EMBL" id="MDQ0160755.1"/>
    </source>
</evidence>
<sequence>MEIETPRLKFRKYKNDDFNYLYSLLSDPEMVRYIGEGNIKDKQETNRFFKWIYSTYNVGPDMGLMVLESKGDNSPIGHAGLVPQTVDGVEELEIGYWVSRDHWGKGYATEAAQALKDYGFNHLDKNRLVSLIQPNNIASKKVADKIGMNFDKEIVLQDHKVHIHSILKDNYFDIDS</sequence>
<name>A0ABT9VIX9_9BACI</name>
<dbReference type="InterPro" id="IPR016181">
    <property type="entry name" value="Acyl_CoA_acyltransferase"/>
</dbReference>